<dbReference type="EMBL" id="JAAZQQ010000006">
    <property type="protein sequence ID" value="NKX46267.1"/>
    <property type="molecule type" value="Genomic_DNA"/>
</dbReference>
<dbReference type="SUPFAM" id="SSF103025">
    <property type="entry name" value="Folate-binding domain"/>
    <property type="match status" value="1"/>
</dbReference>
<name>A0A7X6H3S3_9RHOB</name>
<dbReference type="InterPro" id="IPR007375">
    <property type="entry name" value="SoxG"/>
</dbReference>
<dbReference type="Gene3D" id="3.30.1360.120">
    <property type="entry name" value="Probable tRNA modification gtpase trme, domain 1"/>
    <property type="match status" value="1"/>
</dbReference>
<gene>
    <name evidence="1" type="ORF">HCU73_16865</name>
</gene>
<comment type="caution">
    <text evidence="1">The sequence shown here is derived from an EMBL/GenBank/DDBJ whole genome shotgun (WGS) entry which is preliminary data.</text>
</comment>
<reference evidence="1 2" key="1">
    <citation type="submission" date="2020-04" db="EMBL/GenBank/DDBJ databases">
        <authorList>
            <person name="Yoon J."/>
        </authorList>
    </citation>
    <scope>NUCLEOTIDE SEQUENCE [LARGE SCALE GENOMIC DNA]</scope>
    <source>
        <strain evidence="1 2">KMU-115</strain>
    </source>
</reference>
<dbReference type="Gene3D" id="3.30.70.1520">
    <property type="entry name" value="Heterotetrameric sarcosine oxidase"/>
    <property type="match status" value="1"/>
</dbReference>
<organism evidence="1 2">
    <name type="scientific">Roseicyclus persicicus</name>
    <dbReference type="NCBI Taxonomy" id="2650661"/>
    <lineage>
        <taxon>Bacteria</taxon>
        <taxon>Pseudomonadati</taxon>
        <taxon>Pseudomonadota</taxon>
        <taxon>Alphaproteobacteria</taxon>
        <taxon>Rhodobacterales</taxon>
        <taxon>Roseobacteraceae</taxon>
        <taxon>Roseicyclus</taxon>
    </lineage>
</organism>
<dbReference type="AlphaFoldDB" id="A0A7X6H3S3"/>
<sequence>MSDQAVSALPGAEATGLVTVREMGLQGMVTLRADLSAAARAVQRVTGAAMPGVRRIEAGKGCSVAWMSPDELLILCDRAGADRMVFDLTEALTGQHHVAVNVSDARAMFALEGAPGGLRDVLSKVTPADMGALVPGEMRRTRLAQVPAAIWFEAEGAARVICFRSVARYVFDVLAMSARPGGAVDYH</sequence>
<keyword evidence="2" id="KW-1185">Reference proteome</keyword>
<proteinExistence type="predicted"/>
<evidence type="ECO:0000313" key="2">
    <source>
        <dbReference type="Proteomes" id="UP000526408"/>
    </source>
</evidence>
<dbReference type="Proteomes" id="UP000526408">
    <property type="component" value="Unassembled WGS sequence"/>
</dbReference>
<evidence type="ECO:0000313" key="1">
    <source>
        <dbReference type="EMBL" id="NKX46267.1"/>
    </source>
</evidence>
<accession>A0A7X6H3S3</accession>
<dbReference type="InterPro" id="IPR027266">
    <property type="entry name" value="TrmE/GcvT-like"/>
</dbReference>
<protein>
    <submittedName>
        <fullName evidence="1">Sarcosine oxidase subunit gamma</fullName>
    </submittedName>
</protein>
<dbReference type="Pfam" id="PF04268">
    <property type="entry name" value="SoxG"/>
    <property type="match status" value="1"/>
</dbReference>
<dbReference type="RefSeq" id="WP_168624648.1">
    <property type="nucleotide sequence ID" value="NZ_JAAZQQ010000006.1"/>
</dbReference>